<organism evidence="1 2">
    <name type="scientific">Hibiscus sabdariffa</name>
    <name type="common">roselle</name>
    <dbReference type="NCBI Taxonomy" id="183260"/>
    <lineage>
        <taxon>Eukaryota</taxon>
        <taxon>Viridiplantae</taxon>
        <taxon>Streptophyta</taxon>
        <taxon>Embryophyta</taxon>
        <taxon>Tracheophyta</taxon>
        <taxon>Spermatophyta</taxon>
        <taxon>Magnoliopsida</taxon>
        <taxon>eudicotyledons</taxon>
        <taxon>Gunneridae</taxon>
        <taxon>Pentapetalae</taxon>
        <taxon>rosids</taxon>
        <taxon>malvids</taxon>
        <taxon>Malvales</taxon>
        <taxon>Malvaceae</taxon>
        <taxon>Malvoideae</taxon>
        <taxon>Hibiscus</taxon>
    </lineage>
</organism>
<name>A0ABR2DIL2_9ROSI</name>
<protein>
    <submittedName>
        <fullName evidence="1">Uncharacterized protein</fullName>
    </submittedName>
</protein>
<accession>A0ABR2DIL2</accession>
<dbReference type="Proteomes" id="UP001472677">
    <property type="component" value="Unassembled WGS sequence"/>
</dbReference>
<dbReference type="EMBL" id="JBBPBM010000025">
    <property type="protein sequence ID" value="KAK8540133.1"/>
    <property type="molecule type" value="Genomic_DNA"/>
</dbReference>
<sequence>MVSDGWLGIVTVGDVSMWAAKWRLVEIGEGRWRTRGAMVKSMERWSSSGGSGGEGRWRTRGAMVKSMERWSSSGGSGGEGRWRTRGAMVKSMERWSSSGGSGG</sequence>
<reference evidence="1 2" key="1">
    <citation type="journal article" date="2024" name="G3 (Bethesda)">
        <title>Genome assembly of Hibiscus sabdariffa L. provides insights into metabolisms of medicinal natural products.</title>
        <authorList>
            <person name="Kim T."/>
        </authorList>
    </citation>
    <scope>NUCLEOTIDE SEQUENCE [LARGE SCALE GENOMIC DNA]</scope>
    <source>
        <strain evidence="1">TK-2024</strain>
        <tissue evidence="1">Old leaves</tissue>
    </source>
</reference>
<proteinExistence type="predicted"/>
<keyword evidence="2" id="KW-1185">Reference proteome</keyword>
<gene>
    <name evidence="1" type="ORF">V6N12_046425</name>
</gene>
<evidence type="ECO:0000313" key="2">
    <source>
        <dbReference type="Proteomes" id="UP001472677"/>
    </source>
</evidence>
<evidence type="ECO:0000313" key="1">
    <source>
        <dbReference type="EMBL" id="KAK8540133.1"/>
    </source>
</evidence>
<comment type="caution">
    <text evidence="1">The sequence shown here is derived from an EMBL/GenBank/DDBJ whole genome shotgun (WGS) entry which is preliminary data.</text>
</comment>